<feature type="transmembrane region" description="Helical" evidence="1">
    <location>
        <begin position="17"/>
        <end position="34"/>
    </location>
</feature>
<dbReference type="EMBL" id="AZFK01000013">
    <property type="protein sequence ID" value="KRL91965.1"/>
    <property type="molecule type" value="Genomic_DNA"/>
</dbReference>
<evidence type="ECO:0000256" key="1">
    <source>
        <dbReference type="SAM" id="Phobius"/>
    </source>
</evidence>
<accession>A0A0R1UF23</accession>
<evidence type="ECO:0000313" key="2">
    <source>
        <dbReference type="EMBL" id="KRL91965.1"/>
    </source>
</evidence>
<protein>
    <submittedName>
        <fullName evidence="2">Uncharacterized protein</fullName>
    </submittedName>
</protein>
<name>A0A0R1UF23_9LACO</name>
<dbReference type="Proteomes" id="UP000050816">
    <property type="component" value="Unassembled WGS sequence"/>
</dbReference>
<evidence type="ECO:0000313" key="3">
    <source>
        <dbReference type="Proteomes" id="UP000050816"/>
    </source>
</evidence>
<keyword evidence="1" id="KW-1133">Transmembrane helix</keyword>
<sequence>MTLSILINSSPRCLEKIELRGIFKILLFAFYGLLRRRLAIMFINLKKQDLFYKTL</sequence>
<keyword evidence="1" id="KW-0472">Membrane</keyword>
<keyword evidence="1" id="KW-0812">Transmembrane</keyword>
<dbReference type="PATRIC" id="fig|1423760.3.peg.560"/>
<proteinExistence type="predicted"/>
<organism evidence="2 3">
    <name type="scientific">Limosilactobacillus ingluviei DSM 15946</name>
    <dbReference type="NCBI Taxonomy" id="1423760"/>
    <lineage>
        <taxon>Bacteria</taxon>
        <taxon>Bacillati</taxon>
        <taxon>Bacillota</taxon>
        <taxon>Bacilli</taxon>
        <taxon>Lactobacillales</taxon>
        <taxon>Lactobacillaceae</taxon>
        <taxon>Limosilactobacillus</taxon>
    </lineage>
</organism>
<gene>
    <name evidence="2" type="ORF">FC43_GL000540</name>
</gene>
<dbReference type="AlphaFoldDB" id="A0A0R1UF23"/>
<reference evidence="2 3" key="1">
    <citation type="journal article" date="2015" name="Genome Announc.">
        <title>Expanding the biotechnology potential of lactobacilli through comparative genomics of 213 strains and associated genera.</title>
        <authorList>
            <person name="Sun Z."/>
            <person name="Harris H.M."/>
            <person name="McCann A."/>
            <person name="Guo C."/>
            <person name="Argimon S."/>
            <person name="Zhang W."/>
            <person name="Yang X."/>
            <person name="Jeffery I.B."/>
            <person name="Cooney J.C."/>
            <person name="Kagawa T.F."/>
            <person name="Liu W."/>
            <person name="Song Y."/>
            <person name="Salvetti E."/>
            <person name="Wrobel A."/>
            <person name="Rasinkangas P."/>
            <person name="Parkhill J."/>
            <person name="Rea M.C."/>
            <person name="O'Sullivan O."/>
            <person name="Ritari J."/>
            <person name="Douillard F.P."/>
            <person name="Paul Ross R."/>
            <person name="Yang R."/>
            <person name="Briner A.E."/>
            <person name="Felis G.E."/>
            <person name="de Vos W.M."/>
            <person name="Barrangou R."/>
            <person name="Klaenhammer T.R."/>
            <person name="Caufield P.W."/>
            <person name="Cui Y."/>
            <person name="Zhang H."/>
            <person name="O'Toole P.W."/>
        </authorList>
    </citation>
    <scope>NUCLEOTIDE SEQUENCE [LARGE SCALE GENOMIC DNA]</scope>
    <source>
        <strain evidence="2 3">DSM 15946</strain>
    </source>
</reference>
<comment type="caution">
    <text evidence="2">The sequence shown here is derived from an EMBL/GenBank/DDBJ whole genome shotgun (WGS) entry which is preliminary data.</text>
</comment>